<organism evidence="2 5">
    <name type="scientific">Mediterraneibacter gnavus</name>
    <name type="common">Ruminococcus gnavus</name>
    <dbReference type="NCBI Taxonomy" id="33038"/>
    <lineage>
        <taxon>Bacteria</taxon>
        <taxon>Bacillati</taxon>
        <taxon>Bacillota</taxon>
        <taxon>Clostridia</taxon>
        <taxon>Lachnospirales</taxon>
        <taxon>Lachnospiraceae</taxon>
        <taxon>Mediterraneibacter</taxon>
    </lineage>
</organism>
<proteinExistence type="predicted"/>
<evidence type="ECO:0000313" key="7">
    <source>
        <dbReference type="Proteomes" id="UP000286137"/>
    </source>
</evidence>
<accession>A0A3E4UZU7</accession>
<evidence type="ECO:0000313" key="1">
    <source>
        <dbReference type="EMBL" id="MCB5620799.1"/>
    </source>
</evidence>
<evidence type="ECO:0000313" key="3">
    <source>
        <dbReference type="EMBL" id="RGQ61966.1"/>
    </source>
</evidence>
<dbReference type="RefSeq" id="WP_117994864.1">
    <property type="nucleotide sequence ID" value="NZ_BAABXJ010000001.1"/>
</dbReference>
<reference evidence="5 6" key="1">
    <citation type="submission" date="2018-08" db="EMBL/GenBank/DDBJ databases">
        <title>A genome reference for cultivated species of the human gut microbiota.</title>
        <authorList>
            <person name="Zou Y."/>
            <person name="Xue W."/>
            <person name="Luo G."/>
        </authorList>
    </citation>
    <scope>NUCLEOTIDE SEQUENCE [LARGE SCALE GENOMIC DNA]</scope>
    <source>
        <strain evidence="3 7">AF27-4BH</strain>
        <strain evidence="4 6">AM21-18</strain>
        <strain evidence="2 5">TF01-20-2</strain>
    </source>
</reference>
<dbReference type="AlphaFoldDB" id="A0A3E4UZU7"/>
<name>A0A3E4UZU7_MEDGN</name>
<dbReference type="Proteomes" id="UP001297370">
    <property type="component" value="Unassembled WGS sequence"/>
</dbReference>
<gene>
    <name evidence="4" type="ORF">DW243_16275</name>
    <name evidence="3" type="ORF">DWY88_14915</name>
    <name evidence="2" type="ORF">DXC31_13590</name>
    <name evidence="1" type="ORF">LIQ08_16845</name>
</gene>
<evidence type="ECO:0000313" key="6">
    <source>
        <dbReference type="Proteomes" id="UP000283981"/>
    </source>
</evidence>
<evidence type="ECO:0000313" key="5">
    <source>
        <dbReference type="Proteomes" id="UP000260808"/>
    </source>
</evidence>
<sequence>MANLRDGAWAEFKDFDIRQSSRIRINVRGNAEGEMLMQDEKDGEIRAVIPVRPSADWQEKSGEFHIETSVRALYFTYRGSGSIDWQWV</sequence>
<dbReference type="Proteomes" id="UP000283981">
    <property type="component" value="Unassembled WGS sequence"/>
</dbReference>
<dbReference type="Proteomes" id="UP000286137">
    <property type="component" value="Unassembled WGS sequence"/>
</dbReference>
<dbReference type="EMBL" id="QRTJ01000040">
    <property type="protein sequence ID" value="RGQ61966.1"/>
    <property type="molecule type" value="Genomic_DNA"/>
</dbReference>
<dbReference type="EMBL" id="JAJBOM010000034">
    <property type="protein sequence ID" value="MCB5620799.1"/>
    <property type="molecule type" value="Genomic_DNA"/>
</dbReference>
<dbReference type="Gene3D" id="2.60.120.260">
    <property type="entry name" value="Galactose-binding domain-like"/>
    <property type="match status" value="1"/>
</dbReference>
<protein>
    <submittedName>
        <fullName evidence="1">Carbohydrate-binding protein</fullName>
    </submittedName>
</protein>
<evidence type="ECO:0000313" key="2">
    <source>
        <dbReference type="EMBL" id="RGM20605.1"/>
    </source>
</evidence>
<comment type="caution">
    <text evidence="2">The sequence shown here is derived from an EMBL/GenBank/DDBJ whole genome shotgun (WGS) entry which is preliminary data.</text>
</comment>
<dbReference type="EMBL" id="QSSX01000040">
    <property type="protein sequence ID" value="RGM20605.1"/>
    <property type="molecule type" value="Genomic_DNA"/>
</dbReference>
<dbReference type="EMBL" id="QRIS01000039">
    <property type="protein sequence ID" value="RHG79402.1"/>
    <property type="molecule type" value="Genomic_DNA"/>
</dbReference>
<reference evidence="1" key="2">
    <citation type="submission" date="2021-10" db="EMBL/GenBank/DDBJ databases">
        <title>Collection of gut derived symbiotic bacterial strains cultured from healthy donors.</title>
        <authorList>
            <person name="Lin H."/>
            <person name="Littmann E."/>
            <person name="Claire K."/>
            <person name="Pamer E."/>
        </authorList>
    </citation>
    <scope>NUCLEOTIDE SEQUENCE</scope>
    <source>
        <strain evidence="1">MSK.23.18</strain>
    </source>
</reference>
<evidence type="ECO:0000313" key="4">
    <source>
        <dbReference type="EMBL" id="RHG79402.1"/>
    </source>
</evidence>
<dbReference type="Proteomes" id="UP000260808">
    <property type="component" value="Unassembled WGS sequence"/>
</dbReference>